<name>A0AAU7C6M9_9BACT</name>
<dbReference type="NCBIfam" id="TIGR04294">
    <property type="entry name" value="pre_pil_HX9DG"/>
    <property type="match status" value="1"/>
</dbReference>
<evidence type="ECO:0000256" key="1">
    <source>
        <dbReference type="SAM" id="Phobius"/>
    </source>
</evidence>
<dbReference type="PANTHER" id="PTHR30093:SF2">
    <property type="entry name" value="TYPE II SECRETION SYSTEM PROTEIN H"/>
    <property type="match status" value="1"/>
</dbReference>
<sequence>MHSLSSGCTTHSRLVLVAFSDRPIRHGKGNGMRSRLRGGFTLIELLVVIAIIGVLVGLMLPAVSSARAAARRAKCQNNLRQVGLGLLGFLNAFNKFPNAGTFAENPEVNILDPTDREHPSWIWSSISEPSTLPKTNPMLSNWVVEILPYIDSKDLANAWSPGQSYLSSATAKPGMPSNLKSSSTSLDILVCPDDTTIQTSQGNLSYVVNGGFARWHAEPISWTGHKFDGDPSGGNGGIASWGPQAPDVGKRTNWALNQSTCKKMGVMFLGTAKGGYPWDVQTGPIHLEDGASATLMVSENILVGSSTGSPVSGGLMTNWACPLPNFCTFTASDNVCGTASNPDCTKSGLAATSDTDGPGWALANQDGSFENINGGYRLTIEGTFPYLLSNHSGGVNSVFCDGSARFLKSSIDGSVYAKLVTPAGSKLPYWCTQLPLSQDAFTQ</sequence>
<dbReference type="Gene3D" id="3.30.700.10">
    <property type="entry name" value="Glycoprotein, Type 4 Pilin"/>
    <property type="match status" value="1"/>
</dbReference>
<dbReference type="AlphaFoldDB" id="A0AAU7C6M9"/>
<dbReference type="EMBL" id="CP155447">
    <property type="protein sequence ID" value="XBH00854.1"/>
    <property type="molecule type" value="Genomic_DNA"/>
</dbReference>
<feature type="transmembrane region" description="Helical" evidence="1">
    <location>
        <begin position="42"/>
        <end position="63"/>
    </location>
</feature>
<keyword evidence="1" id="KW-0812">Transmembrane</keyword>
<organism evidence="3">
    <name type="scientific">Singulisphaera sp. Ch08</name>
    <dbReference type="NCBI Taxonomy" id="3120278"/>
    <lineage>
        <taxon>Bacteria</taxon>
        <taxon>Pseudomonadati</taxon>
        <taxon>Planctomycetota</taxon>
        <taxon>Planctomycetia</taxon>
        <taxon>Isosphaerales</taxon>
        <taxon>Isosphaeraceae</taxon>
        <taxon>Singulisphaera</taxon>
    </lineage>
</organism>
<dbReference type="NCBIfam" id="TIGR02532">
    <property type="entry name" value="IV_pilin_GFxxxE"/>
    <property type="match status" value="1"/>
</dbReference>
<evidence type="ECO:0000313" key="3">
    <source>
        <dbReference type="EMBL" id="XBH00854.1"/>
    </source>
</evidence>
<dbReference type="InterPro" id="IPR045584">
    <property type="entry name" value="Pilin-like"/>
</dbReference>
<reference evidence="3" key="1">
    <citation type="submission" date="2024-05" db="EMBL/GenBank/DDBJ databases">
        <title>Planctomycetes of the genus Singulisphaera possess chitinolytic capabilities.</title>
        <authorList>
            <person name="Ivanova A."/>
        </authorList>
    </citation>
    <scope>NUCLEOTIDE SEQUENCE</scope>
    <source>
        <strain evidence="3">Ch08T</strain>
    </source>
</reference>
<dbReference type="RefSeq" id="WP_406693532.1">
    <property type="nucleotide sequence ID" value="NZ_CP155447.1"/>
</dbReference>
<feature type="domain" description="DUF1559" evidence="2">
    <location>
        <begin position="65"/>
        <end position="412"/>
    </location>
</feature>
<dbReference type="InterPro" id="IPR027558">
    <property type="entry name" value="Pre_pil_HX9DG_C"/>
</dbReference>
<proteinExistence type="predicted"/>
<dbReference type="SUPFAM" id="SSF54523">
    <property type="entry name" value="Pili subunits"/>
    <property type="match status" value="1"/>
</dbReference>
<dbReference type="PANTHER" id="PTHR30093">
    <property type="entry name" value="GENERAL SECRETION PATHWAY PROTEIN G"/>
    <property type="match status" value="1"/>
</dbReference>
<dbReference type="InterPro" id="IPR011453">
    <property type="entry name" value="DUF1559"/>
</dbReference>
<gene>
    <name evidence="3" type="ORF">V5E97_21100</name>
</gene>
<protein>
    <submittedName>
        <fullName evidence="3">DUF1559 domain-containing protein</fullName>
    </submittedName>
</protein>
<dbReference type="PROSITE" id="PS00409">
    <property type="entry name" value="PROKAR_NTER_METHYL"/>
    <property type="match status" value="1"/>
</dbReference>
<keyword evidence="1" id="KW-1133">Transmembrane helix</keyword>
<accession>A0AAU7C6M9</accession>
<dbReference type="InterPro" id="IPR012902">
    <property type="entry name" value="N_methyl_site"/>
</dbReference>
<dbReference type="Pfam" id="PF07963">
    <property type="entry name" value="N_methyl"/>
    <property type="match status" value="1"/>
</dbReference>
<dbReference type="Pfam" id="PF07596">
    <property type="entry name" value="SBP_bac_10"/>
    <property type="match status" value="1"/>
</dbReference>
<evidence type="ECO:0000259" key="2">
    <source>
        <dbReference type="Pfam" id="PF07596"/>
    </source>
</evidence>
<keyword evidence="1" id="KW-0472">Membrane</keyword>